<dbReference type="EMBL" id="MSZS01000001">
    <property type="protein sequence ID" value="PKX99154.1"/>
    <property type="molecule type" value="Genomic_DNA"/>
</dbReference>
<comment type="subcellular location">
    <subcellularLocation>
        <location evidence="1">Membrane</location>
        <topology evidence="1">Multi-pass membrane protein</topology>
    </subcellularLocation>
</comment>
<evidence type="ECO:0000256" key="2">
    <source>
        <dbReference type="ARBA" id="ARBA00022692"/>
    </source>
</evidence>
<organism evidence="6 7">
    <name type="scientific">Aspergillus novofumigatus (strain IBT 16806)</name>
    <dbReference type="NCBI Taxonomy" id="1392255"/>
    <lineage>
        <taxon>Eukaryota</taxon>
        <taxon>Fungi</taxon>
        <taxon>Dikarya</taxon>
        <taxon>Ascomycota</taxon>
        <taxon>Pezizomycotina</taxon>
        <taxon>Eurotiomycetes</taxon>
        <taxon>Eurotiomycetidae</taxon>
        <taxon>Eurotiales</taxon>
        <taxon>Aspergillaceae</taxon>
        <taxon>Aspergillus</taxon>
        <taxon>Aspergillus subgen. Fumigati</taxon>
    </lineage>
</organism>
<dbReference type="OMA" id="MWIGAPI"/>
<keyword evidence="4" id="KW-0472">Membrane</keyword>
<dbReference type="RefSeq" id="XP_024687749.1">
    <property type="nucleotide sequence ID" value="XM_024826340.1"/>
</dbReference>
<dbReference type="PANTHER" id="PTHR23501">
    <property type="entry name" value="MAJOR FACILITATOR SUPERFAMILY"/>
    <property type="match status" value="1"/>
</dbReference>
<dbReference type="GO" id="GO:0022857">
    <property type="term" value="F:transmembrane transporter activity"/>
    <property type="evidence" value="ECO:0007669"/>
    <property type="project" value="TreeGrafter"/>
</dbReference>
<keyword evidence="7" id="KW-1185">Reference proteome</keyword>
<evidence type="ECO:0000313" key="6">
    <source>
        <dbReference type="EMBL" id="PKX99154.1"/>
    </source>
</evidence>
<proteinExistence type="predicted"/>
<dbReference type="PANTHER" id="PTHR23501:SF153">
    <property type="entry name" value="AFLATOXIN EFFLUX PUMP, PUTATIVE-RELATED"/>
    <property type="match status" value="1"/>
</dbReference>
<name>A0A2I1CNF1_ASPN1</name>
<evidence type="ECO:0000256" key="3">
    <source>
        <dbReference type="ARBA" id="ARBA00022989"/>
    </source>
</evidence>
<dbReference type="Proteomes" id="UP000234474">
    <property type="component" value="Unassembled WGS sequence"/>
</dbReference>
<keyword evidence="2" id="KW-0812">Transmembrane</keyword>
<evidence type="ECO:0000313" key="7">
    <source>
        <dbReference type="Proteomes" id="UP000234474"/>
    </source>
</evidence>
<protein>
    <submittedName>
        <fullName evidence="6">Uncharacterized protein</fullName>
    </submittedName>
</protein>
<dbReference type="VEuPathDB" id="FungiDB:P174DRAFT_437600"/>
<keyword evidence="3" id="KW-1133">Transmembrane helix</keyword>
<sequence length="176" mass="18725">MLKVSATTSQWIGYQIVYGLGLGCCLQAPRFAAQTVLPRKEVAIGAFLTLFGQMVFRTIFVSVDQNVLHQGLATRFARISGISISPENIGSAGTTGLFKTIPSQFHAAVLSAYNSSLRLCFLVAPVFACLSVIGNLGIEWRNGKEEAEGVSKNPASENAAGDGKNLRALSDEEGGR</sequence>
<feature type="region of interest" description="Disordered" evidence="5">
    <location>
        <begin position="147"/>
        <end position="176"/>
    </location>
</feature>
<dbReference type="GO" id="GO:0005886">
    <property type="term" value="C:plasma membrane"/>
    <property type="evidence" value="ECO:0007669"/>
    <property type="project" value="TreeGrafter"/>
</dbReference>
<evidence type="ECO:0000256" key="1">
    <source>
        <dbReference type="ARBA" id="ARBA00004141"/>
    </source>
</evidence>
<reference evidence="7" key="1">
    <citation type="journal article" date="2018" name="Proc. Natl. Acad. Sci. U.S.A.">
        <title>Linking secondary metabolites to gene clusters through genome sequencing of six diverse Aspergillus species.</title>
        <authorList>
            <person name="Kaerboelling I."/>
            <person name="Vesth T.C."/>
            <person name="Frisvad J.C."/>
            <person name="Nybo J.L."/>
            <person name="Theobald S."/>
            <person name="Kuo A."/>
            <person name="Bowyer P."/>
            <person name="Matsuda Y."/>
            <person name="Mondo S."/>
            <person name="Lyhne E.K."/>
            <person name="Kogle M.E."/>
            <person name="Clum A."/>
            <person name="Lipzen A."/>
            <person name="Salamov A."/>
            <person name="Ngan C.Y."/>
            <person name="Daum C."/>
            <person name="Chiniquy J."/>
            <person name="Barry K."/>
            <person name="LaButti K."/>
            <person name="Haridas S."/>
            <person name="Simmons B.A."/>
            <person name="Magnuson J.K."/>
            <person name="Mortensen U.H."/>
            <person name="Larsen T.O."/>
            <person name="Grigoriev I.V."/>
            <person name="Baker S.E."/>
            <person name="Andersen M.R."/>
        </authorList>
    </citation>
    <scope>NUCLEOTIDE SEQUENCE [LARGE SCALE GENOMIC DNA]</scope>
    <source>
        <strain evidence="7">IBT 16806</strain>
    </source>
</reference>
<dbReference type="AlphaFoldDB" id="A0A2I1CNF1"/>
<dbReference type="PROSITE" id="PS51257">
    <property type="entry name" value="PROKAR_LIPOPROTEIN"/>
    <property type="match status" value="1"/>
</dbReference>
<evidence type="ECO:0000256" key="5">
    <source>
        <dbReference type="SAM" id="MobiDB-lite"/>
    </source>
</evidence>
<gene>
    <name evidence="6" type="ORF">P174DRAFT_437600</name>
</gene>
<comment type="caution">
    <text evidence="6">The sequence shown here is derived from an EMBL/GenBank/DDBJ whole genome shotgun (WGS) entry which is preliminary data.</text>
</comment>
<dbReference type="GeneID" id="36533665"/>
<evidence type="ECO:0000256" key="4">
    <source>
        <dbReference type="ARBA" id="ARBA00023136"/>
    </source>
</evidence>
<accession>A0A2I1CNF1</accession>
<dbReference type="OrthoDB" id="10021397at2759"/>